<dbReference type="PROSITE" id="PS50070">
    <property type="entry name" value="KRINGLE_2"/>
    <property type="match status" value="1"/>
</dbReference>
<evidence type="ECO:0000256" key="1">
    <source>
        <dbReference type="ARBA" id="ARBA00022572"/>
    </source>
</evidence>
<reference evidence="5" key="2">
    <citation type="submission" date="2020-11" db="EMBL/GenBank/DDBJ databases">
        <authorList>
            <person name="McCartney M.A."/>
            <person name="Auch B."/>
            <person name="Kono T."/>
            <person name="Mallez S."/>
            <person name="Becker A."/>
            <person name="Gohl D.M."/>
            <person name="Silverstein K.A.T."/>
            <person name="Koren S."/>
            <person name="Bechman K.B."/>
            <person name="Herman A."/>
            <person name="Abrahante J.E."/>
            <person name="Garbe J."/>
        </authorList>
    </citation>
    <scope>NUCLEOTIDE SEQUENCE</scope>
    <source>
        <strain evidence="5">Duluth1</strain>
        <tissue evidence="5">Whole animal</tissue>
    </source>
</reference>
<evidence type="ECO:0000259" key="4">
    <source>
        <dbReference type="PROSITE" id="PS50070"/>
    </source>
</evidence>
<feature type="domain" description="Kringle" evidence="4">
    <location>
        <begin position="1"/>
        <end position="43"/>
    </location>
</feature>
<evidence type="ECO:0000313" key="5">
    <source>
        <dbReference type="EMBL" id="KAH3837952.1"/>
    </source>
</evidence>
<dbReference type="InterPro" id="IPR050759">
    <property type="entry name" value="Serine_protease_kringle"/>
</dbReference>
<evidence type="ECO:0000313" key="6">
    <source>
        <dbReference type="Proteomes" id="UP000828390"/>
    </source>
</evidence>
<accession>A0A9D4KDP7</accession>
<comment type="caution">
    <text evidence="3">Lacks conserved residue(s) required for the propagation of feature annotation.</text>
</comment>
<keyword evidence="2" id="KW-1015">Disulfide bond</keyword>
<dbReference type="Pfam" id="PF00051">
    <property type="entry name" value="Kringle"/>
    <property type="match status" value="1"/>
</dbReference>
<evidence type="ECO:0000256" key="2">
    <source>
        <dbReference type="ARBA" id="ARBA00023157"/>
    </source>
</evidence>
<reference evidence="5" key="1">
    <citation type="journal article" date="2019" name="bioRxiv">
        <title>The Genome of the Zebra Mussel, Dreissena polymorpha: A Resource for Invasive Species Research.</title>
        <authorList>
            <person name="McCartney M.A."/>
            <person name="Auch B."/>
            <person name="Kono T."/>
            <person name="Mallez S."/>
            <person name="Zhang Y."/>
            <person name="Obille A."/>
            <person name="Becker A."/>
            <person name="Abrahante J.E."/>
            <person name="Garbe J."/>
            <person name="Badalamenti J.P."/>
            <person name="Herman A."/>
            <person name="Mangelson H."/>
            <person name="Liachko I."/>
            <person name="Sullivan S."/>
            <person name="Sone E.D."/>
            <person name="Koren S."/>
            <person name="Silverstein K.A.T."/>
            <person name="Beckman K.B."/>
            <person name="Gohl D.M."/>
        </authorList>
    </citation>
    <scope>NUCLEOTIDE SEQUENCE</scope>
    <source>
        <strain evidence="5">Duluth1</strain>
        <tissue evidence="5">Whole animal</tissue>
    </source>
</reference>
<dbReference type="Proteomes" id="UP000828390">
    <property type="component" value="Unassembled WGS sequence"/>
</dbReference>
<name>A0A9D4KDP7_DREPO</name>
<dbReference type="InterPro" id="IPR000001">
    <property type="entry name" value="Kringle"/>
</dbReference>
<dbReference type="SMART" id="SM00130">
    <property type="entry name" value="KR"/>
    <property type="match status" value="1"/>
</dbReference>
<protein>
    <recommendedName>
        <fullName evidence="4">Kringle domain-containing protein</fullName>
    </recommendedName>
</protein>
<dbReference type="PANTHER" id="PTHR24261:SF7">
    <property type="entry name" value="KRINGLE DOMAIN-CONTAINING PROTEIN"/>
    <property type="match status" value="1"/>
</dbReference>
<dbReference type="SUPFAM" id="SSF57440">
    <property type="entry name" value="Kringle-like"/>
    <property type="match status" value="1"/>
</dbReference>
<gene>
    <name evidence="5" type="ORF">DPMN_111356</name>
</gene>
<organism evidence="5 6">
    <name type="scientific">Dreissena polymorpha</name>
    <name type="common">Zebra mussel</name>
    <name type="synonym">Mytilus polymorpha</name>
    <dbReference type="NCBI Taxonomy" id="45954"/>
    <lineage>
        <taxon>Eukaryota</taxon>
        <taxon>Metazoa</taxon>
        <taxon>Spiralia</taxon>
        <taxon>Lophotrochozoa</taxon>
        <taxon>Mollusca</taxon>
        <taxon>Bivalvia</taxon>
        <taxon>Autobranchia</taxon>
        <taxon>Heteroconchia</taxon>
        <taxon>Euheterodonta</taxon>
        <taxon>Imparidentia</taxon>
        <taxon>Neoheterodontei</taxon>
        <taxon>Myida</taxon>
        <taxon>Dreissenoidea</taxon>
        <taxon>Dreissenidae</taxon>
        <taxon>Dreissena</taxon>
    </lineage>
</organism>
<dbReference type="InterPro" id="IPR038178">
    <property type="entry name" value="Kringle_sf"/>
</dbReference>
<dbReference type="Gene3D" id="2.40.20.10">
    <property type="entry name" value="Plasminogen Kringle 4"/>
    <property type="match status" value="1"/>
</dbReference>
<sequence length="53" mass="5976">MFPEGNVNAAGSYCRDPDGARGKPWCFTVNPNVEWQFCDVPNCTGRQFAHKKQ</sequence>
<dbReference type="AlphaFoldDB" id="A0A9D4KDP7"/>
<keyword evidence="6" id="KW-1185">Reference proteome</keyword>
<proteinExistence type="predicted"/>
<dbReference type="InterPro" id="IPR013806">
    <property type="entry name" value="Kringle-like"/>
</dbReference>
<dbReference type="EMBL" id="JAIWYP010000004">
    <property type="protein sequence ID" value="KAH3837952.1"/>
    <property type="molecule type" value="Genomic_DNA"/>
</dbReference>
<evidence type="ECO:0000256" key="3">
    <source>
        <dbReference type="PROSITE-ProRule" id="PRU00121"/>
    </source>
</evidence>
<keyword evidence="1 3" id="KW-0420">Kringle</keyword>
<comment type="caution">
    <text evidence="5">The sequence shown here is derived from an EMBL/GenBank/DDBJ whole genome shotgun (WGS) entry which is preliminary data.</text>
</comment>
<dbReference type="PANTHER" id="PTHR24261">
    <property type="entry name" value="PLASMINOGEN-RELATED"/>
    <property type="match status" value="1"/>
</dbReference>